<evidence type="ECO:0000313" key="9">
    <source>
        <dbReference type="Proteomes" id="UP000243515"/>
    </source>
</evidence>
<feature type="transmembrane region" description="Helical" evidence="6">
    <location>
        <begin position="32"/>
        <end position="54"/>
    </location>
</feature>
<keyword evidence="7" id="KW-0732">Signal</keyword>
<dbReference type="Proteomes" id="UP000243515">
    <property type="component" value="Unassembled WGS sequence"/>
</dbReference>
<proteinExistence type="predicted"/>
<name>A0A232LT60_9EURO</name>
<evidence type="ECO:0000256" key="5">
    <source>
        <dbReference type="ARBA" id="ARBA00023136"/>
    </source>
</evidence>
<comment type="caution">
    <text evidence="8">The sequence shown here is derived from an EMBL/GenBank/DDBJ whole genome shotgun (WGS) entry which is preliminary data.</text>
</comment>
<organism evidence="8 9">
    <name type="scientific">Elaphomyces granulatus</name>
    <dbReference type="NCBI Taxonomy" id="519963"/>
    <lineage>
        <taxon>Eukaryota</taxon>
        <taxon>Fungi</taxon>
        <taxon>Dikarya</taxon>
        <taxon>Ascomycota</taxon>
        <taxon>Pezizomycotina</taxon>
        <taxon>Eurotiomycetes</taxon>
        <taxon>Eurotiomycetidae</taxon>
        <taxon>Eurotiales</taxon>
        <taxon>Elaphomycetaceae</taxon>
        <taxon>Elaphomyces</taxon>
    </lineage>
</organism>
<evidence type="ECO:0000256" key="7">
    <source>
        <dbReference type="SAM" id="SignalP"/>
    </source>
</evidence>
<gene>
    <name evidence="8" type="ORF">Egran_04865</name>
</gene>
<dbReference type="Gene3D" id="1.20.1250.20">
    <property type="entry name" value="MFS general substrate transporter like domains"/>
    <property type="match status" value="1"/>
</dbReference>
<dbReference type="EMBL" id="NPHW01004904">
    <property type="protein sequence ID" value="OXV07371.1"/>
    <property type="molecule type" value="Genomic_DNA"/>
</dbReference>
<evidence type="ECO:0000256" key="3">
    <source>
        <dbReference type="ARBA" id="ARBA00022692"/>
    </source>
</evidence>
<dbReference type="AlphaFoldDB" id="A0A232LT60"/>
<dbReference type="InterPro" id="IPR005828">
    <property type="entry name" value="MFS_sugar_transport-like"/>
</dbReference>
<keyword evidence="5 6" id="KW-0472">Membrane</keyword>
<dbReference type="PANTHER" id="PTHR48020">
    <property type="entry name" value="PROTON MYO-INOSITOL COTRANSPORTER"/>
    <property type="match status" value="1"/>
</dbReference>
<protein>
    <recommendedName>
        <fullName evidence="10">Major facilitator superfamily (MFS) profile domain-containing protein</fullName>
    </recommendedName>
</protein>
<keyword evidence="3 6" id="KW-0812">Transmembrane</keyword>
<evidence type="ECO:0000256" key="4">
    <source>
        <dbReference type="ARBA" id="ARBA00022989"/>
    </source>
</evidence>
<dbReference type="InterPro" id="IPR050814">
    <property type="entry name" value="Myo-inositol_Transporter"/>
</dbReference>
<evidence type="ECO:0000313" key="8">
    <source>
        <dbReference type="EMBL" id="OXV07371.1"/>
    </source>
</evidence>
<evidence type="ECO:0000256" key="1">
    <source>
        <dbReference type="ARBA" id="ARBA00004370"/>
    </source>
</evidence>
<keyword evidence="4 6" id="KW-1133">Transmembrane helix</keyword>
<feature type="transmembrane region" description="Helical" evidence="6">
    <location>
        <begin position="119"/>
        <end position="140"/>
    </location>
</feature>
<evidence type="ECO:0000256" key="2">
    <source>
        <dbReference type="ARBA" id="ARBA00022448"/>
    </source>
</evidence>
<accession>A0A232LT60</accession>
<feature type="chain" id="PRO_5012263234" description="Major facilitator superfamily (MFS) profile domain-containing protein" evidence="7">
    <location>
        <begin position="25"/>
        <end position="188"/>
    </location>
</feature>
<feature type="transmembrane region" description="Helical" evidence="6">
    <location>
        <begin position="152"/>
        <end position="172"/>
    </location>
</feature>
<evidence type="ECO:0008006" key="10">
    <source>
        <dbReference type="Google" id="ProtNLM"/>
    </source>
</evidence>
<feature type="signal peptide" evidence="7">
    <location>
        <begin position="1"/>
        <end position="24"/>
    </location>
</feature>
<dbReference type="SUPFAM" id="SSF103473">
    <property type="entry name" value="MFS general substrate transporter"/>
    <property type="match status" value="1"/>
</dbReference>
<dbReference type="InterPro" id="IPR036259">
    <property type="entry name" value="MFS_trans_sf"/>
</dbReference>
<dbReference type="GO" id="GO:0016020">
    <property type="term" value="C:membrane"/>
    <property type="evidence" value="ECO:0007669"/>
    <property type="project" value="UniProtKB-SubCell"/>
</dbReference>
<keyword evidence="2" id="KW-0813">Transport</keyword>
<feature type="transmembrane region" description="Helical" evidence="6">
    <location>
        <begin position="87"/>
        <end position="107"/>
    </location>
</feature>
<dbReference type="Pfam" id="PF00083">
    <property type="entry name" value="Sugar_tr"/>
    <property type="match status" value="1"/>
</dbReference>
<reference evidence="8 9" key="1">
    <citation type="journal article" date="2015" name="Environ. Microbiol.">
        <title>Metagenome sequence of Elaphomyces granulatus from sporocarp tissue reveals Ascomycota ectomycorrhizal fingerprints of genome expansion and a Proteobacteria-rich microbiome.</title>
        <authorList>
            <person name="Quandt C.A."/>
            <person name="Kohler A."/>
            <person name="Hesse C.N."/>
            <person name="Sharpton T.J."/>
            <person name="Martin F."/>
            <person name="Spatafora J.W."/>
        </authorList>
    </citation>
    <scope>NUCLEOTIDE SEQUENCE [LARGE SCALE GENOMIC DNA]</scope>
    <source>
        <strain evidence="8 9">OSC145934</strain>
    </source>
</reference>
<keyword evidence="9" id="KW-1185">Reference proteome</keyword>
<dbReference type="OrthoDB" id="6339427at2759"/>
<comment type="subcellular location">
    <subcellularLocation>
        <location evidence="1">Membrane</location>
    </subcellularLocation>
</comment>
<dbReference type="GO" id="GO:0022857">
    <property type="term" value="F:transmembrane transporter activity"/>
    <property type="evidence" value="ECO:0007669"/>
    <property type="project" value="InterPro"/>
</dbReference>
<dbReference type="PANTHER" id="PTHR48020:SF40">
    <property type="entry name" value="MAJOR FACILITATOR SUPERFAMILY (MFS) PROFILE DOMAIN-CONTAINING PROTEIN"/>
    <property type="match status" value="1"/>
</dbReference>
<sequence length="188" mass="20859">MPTSTSILAFFATVFFSLYIQGQSQDTTVDDSLGLAIGFGAANAVFSTIAYFLIEPRRDEDVGVAVQPDDPRKKRLQFSWLFGRRSLLLLSLGGGTVMLFILTFLQLLNTTASPSLPLVVIFIILFTLFYSPGGCVPFVYSAEVWPNDCREVGMSWAVFWNFLGAGFLSLFVPKGFEWGRAKFFGLFT</sequence>
<evidence type="ECO:0000256" key="6">
    <source>
        <dbReference type="SAM" id="Phobius"/>
    </source>
</evidence>